<dbReference type="AlphaFoldDB" id="A0AAW1NPM0"/>
<feature type="compositionally biased region" description="Low complexity" evidence="1">
    <location>
        <begin position="320"/>
        <end position="332"/>
    </location>
</feature>
<gene>
    <name evidence="2" type="ORF">WJX73_002651</name>
</gene>
<feature type="compositionally biased region" description="Acidic residues" evidence="1">
    <location>
        <begin position="283"/>
        <end position="304"/>
    </location>
</feature>
<feature type="compositionally biased region" description="Low complexity" evidence="1">
    <location>
        <begin position="266"/>
        <end position="282"/>
    </location>
</feature>
<sequence>MSQLLGSDADVNMLLEQPACYVSGKRVVKRGRRTEVEYLVSFPDFEGDDAWYSARQLKNEKLVDGEKLIADFEQESANAAEEVENGNLDGPANQGVRQPFTQQPFSQQPFTQQLFQDSMPPESQLNTPAAPGTQAPHLFTQQPFSQQPFAQQPFRPGAGTNAAALRPGQSSAPPVRIVNGLPSSLWGEGNEEYPTEAPRPGEERRKISQRLKDKWRAAGMHLAPGGSRHARALRHSRLWDPQRLKRHRDAHQADLAWFADYQQRQGNANAGAQQPADTAAPDAADEPEAVPATADEDAPDDSFDPEEAMAALCALRNPPAGADEAQDPQGADADADADMDADMEEDEAEEEVMDEMLAQYLGPELWAQARIKGAKQVDGGLVMTVVWDDGFEARVDNVDLKTRVHCKDALIDFYESKIRRVQPSPNTRSKTRRTT</sequence>
<dbReference type="CDD" id="cd00034">
    <property type="entry name" value="CSD"/>
    <property type="match status" value="1"/>
</dbReference>
<proteinExistence type="predicted"/>
<evidence type="ECO:0000256" key="1">
    <source>
        <dbReference type="SAM" id="MobiDB-lite"/>
    </source>
</evidence>
<evidence type="ECO:0008006" key="4">
    <source>
        <dbReference type="Google" id="ProtNLM"/>
    </source>
</evidence>
<feature type="region of interest" description="Disordered" evidence="1">
    <location>
        <begin position="266"/>
        <end position="304"/>
    </location>
</feature>
<name>A0AAW1NPM0_9CHLO</name>
<feature type="region of interest" description="Disordered" evidence="1">
    <location>
        <begin position="77"/>
        <end position="99"/>
    </location>
</feature>
<feature type="region of interest" description="Disordered" evidence="1">
    <location>
        <begin position="318"/>
        <end position="338"/>
    </location>
</feature>
<dbReference type="Proteomes" id="UP001465755">
    <property type="component" value="Unassembled WGS sequence"/>
</dbReference>
<organism evidence="2 3">
    <name type="scientific">Symbiochloris irregularis</name>
    <dbReference type="NCBI Taxonomy" id="706552"/>
    <lineage>
        <taxon>Eukaryota</taxon>
        <taxon>Viridiplantae</taxon>
        <taxon>Chlorophyta</taxon>
        <taxon>core chlorophytes</taxon>
        <taxon>Trebouxiophyceae</taxon>
        <taxon>Trebouxiales</taxon>
        <taxon>Trebouxiaceae</taxon>
        <taxon>Symbiochloris</taxon>
    </lineage>
</organism>
<comment type="caution">
    <text evidence="2">The sequence shown here is derived from an EMBL/GenBank/DDBJ whole genome shotgun (WGS) entry which is preliminary data.</text>
</comment>
<feature type="region of interest" description="Disordered" evidence="1">
    <location>
        <begin position="148"/>
        <end position="208"/>
    </location>
</feature>
<evidence type="ECO:0000313" key="3">
    <source>
        <dbReference type="Proteomes" id="UP001465755"/>
    </source>
</evidence>
<protein>
    <recommendedName>
        <fullName evidence="4">Chromo domain-containing protein</fullName>
    </recommendedName>
</protein>
<feature type="compositionally biased region" description="Basic and acidic residues" evidence="1">
    <location>
        <begin position="199"/>
        <end position="208"/>
    </location>
</feature>
<reference evidence="2 3" key="1">
    <citation type="journal article" date="2024" name="Nat. Commun.">
        <title>Phylogenomics reveals the evolutionary origins of lichenization in chlorophyte algae.</title>
        <authorList>
            <person name="Puginier C."/>
            <person name="Libourel C."/>
            <person name="Otte J."/>
            <person name="Skaloud P."/>
            <person name="Haon M."/>
            <person name="Grisel S."/>
            <person name="Petersen M."/>
            <person name="Berrin J.G."/>
            <person name="Delaux P.M."/>
            <person name="Dal Grande F."/>
            <person name="Keller J."/>
        </authorList>
    </citation>
    <scope>NUCLEOTIDE SEQUENCE [LARGE SCALE GENOMIC DNA]</scope>
    <source>
        <strain evidence="2 3">SAG 2036</strain>
    </source>
</reference>
<evidence type="ECO:0000313" key="2">
    <source>
        <dbReference type="EMBL" id="KAK9788146.1"/>
    </source>
</evidence>
<keyword evidence="3" id="KW-1185">Reference proteome</keyword>
<feature type="region of interest" description="Disordered" evidence="1">
    <location>
        <begin position="118"/>
        <end position="137"/>
    </location>
</feature>
<accession>A0AAW1NPM0</accession>
<dbReference type="EMBL" id="JALJOQ010000233">
    <property type="protein sequence ID" value="KAK9788146.1"/>
    <property type="molecule type" value="Genomic_DNA"/>
</dbReference>